<dbReference type="PRINTS" id="PR00368">
    <property type="entry name" value="FADPNR"/>
</dbReference>
<dbReference type="Proteomes" id="UP000199657">
    <property type="component" value="Unassembled WGS sequence"/>
</dbReference>
<dbReference type="InterPro" id="IPR050260">
    <property type="entry name" value="FAD-bd_OxRdtase"/>
</dbReference>
<dbReference type="InterPro" id="IPR036188">
    <property type="entry name" value="FAD/NAD-bd_sf"/>
</dbReference>
<organism evidence="11 12">
    <name type="scientific">Aquisalimonas asiatica</name>
    <dbReference type="NCBI Taxonomy" id="406100"/>
    <lineage>
        <taxon>Bacteria</taxon>
        <taxon>Pseudomonadati</taxon>
        <taxon>Pseudomonadota</taxon>
        <taxon>Gammaproteobacteria</taxon>
        <taxon>Chromatiales</taxon>
        <taxon>Ectothiorhodospiraceae</taxon>
        <taxon>Aquisalimonas</taxon>
    </lineage>
</organism>
<evidence type="ECO:0000256" key="2">
    <source>
        <dbReference type="ARBA" id="ARBA00004496"/>
    </source>
</evidence>
<dbReference type="GO" id="GO:0005737">
    <property type="term" value="C:cytoplasm"/>
    <property type="evidence" value="ECO:0007669"/>
    <property type="project" value="UniProtKB-SubCell"/>
</dbReference>
<accession>A0A1H8U267</accession>
<evidence type="ECO:0000259" key="9">
    <source>
        <dbReference type="Pfam" id="PF07992"/>
    </source>
</evidence>
<evidence type="ECO:0000256" key="8">
    <source>
        <dbReference type="ARBA" id="ARBA00023027"/>
    </source>
</evidence>
<dbReference type="RefSeq" id="WP_091644410.1">
    <property type="nucleotide sequence ID" value="NZ_FOEG01000005.1"/>
</dbReference>
<dbReference type="InterPro" id="IPR041364">
    <property type="entry name" value="Rbx-bd"/>
</dbReference>
<evidence type="ECO:0000256" key="4">
    <source>
        <dbReference type="ARBA" id="ARBA00022490"/>
    </source>
</evidence>
<comment type="similarity">
    <text evidence="3">Belongs to the FAD-dependent oxidoreductase family.</text>
</comment>
<evidence type="ECO:0000259" key="10">
    <source>
        <dbReference type="Pfam" id="PF18113"/>
    </source>
</evidence>
<evidence type="ECO:0000256" key="6">
    <source>
        <dbReference type="ARBA" id="ARBA00022827"/>
    </source>
</evidence>
<dbReference type="InterPro" id="IPR023753">
    <property type="entry name" value="FAD/NAD-binding_dom"/>
</dbReference>
<evidence type="ECO:0000256" key="5">
    <source>
        <dbReference type="ARBA" id="ARBA00022630"/>
    </source>
</evidence>
<dbReference type="Gene3D" id="3.30.390.120">
    <property type="match status" value="1"/>
</dbReference>
<dbReference type="OrthoDB" id="9808980at2"/>
<reference evidence="11 12" key="1">
    <citation type="submission" date="2016-10" db="EMBL/GenBank/DDBJ databases">
        <authorList>
            <person name="de Groot N.N."/>
        </authorList>
    </citation>
    <scope>NUCLEOTIDE SEQUENCE [LARGE SCALE GENOMIC DNA]</scope>
    <source>
        <strain evidence="11 12">CGMCC 1.6291</strain>
    </source>
</reference>
<keyword evidence="6" id="KW-0274">FAD</keyword>
<evidence type="ECO:0000256" key="3">
    <source>
        <dbReference type="ARBA" id="ARBA00006442"/>
    </source>
</evidence>
<evidence type="ECO:0000256" key="7">
    <source>
        <dbReference type="ARBA" id="ARBA00023002"/>
    </source>
</evidence>
<evidence type="ECO:0000313" key="12">
    <source>
        <dbReference type="Proteomes" id="UP000199657"/>
    </source>
</evidence>
<dbReference type="PANTHER" id="PTHR43429:SF3">
    <property type="entry name" value="NITRITE REDUCTASE [NAD(P)H]"/>
    <property type="match status" value="1"/>
</dbReference>
<dbReference type="SUPFAM" id="SSF51905">
    <property type="entry name" value="FAD/NAD(P)-binding domain"/>
    <property type="match status" value="2"/>
</dbReference>
<gene>
    <name evidence="11" type="ORF">SAMN04488052_105127</name>
</gene>
<comment type="cofactor">
    <cofactor evidence="1">
        <name>FAD</name>
        <dbReference type="ChEBI" id="CHEBI:57692"/>
    </cofactor>
</comment>
<keyword evidence="5" id="KW-0285">Flavoprotein</keyword>
<proteinExistence type="inferred from homology"/>
<dbReference type="AlphaFoldDB" id="A0A1H8U267"/>
<keyword evidence="12" id="KW-1185">Reference proteome</keyword>
<evidence type="ECO:0000256" key="1">
    <source>
        <dbReference type="ARBA" id="ARBA00001974"/>
    </source>
</evidence>
<comment type="subcellular location">
    <subcellularLocation>
        <location evidence="2">Cytoplasm</location>
    </subcellularLocation>
</comment>
<feature type="domain" description="Rubredoxin binding" evidence="10">
    <location>
        <begin position="306"/>
        <end position="376"/>
    </location>
</feature>
<protein>
    <submittedName>
        <fullName evidence="11">Rubredoxin-NAD+ reductase</fullName>
    </submittedName>
</protein>
<dbReference type="STRING" id="406100.SAMN04488052_105127"/>
<keyword evidence="4" id="KW-0963">Cytoplasm</keyword>
<dbReference type="PRINTS" id="PR00411">
    <property type="entry name" value="PNDRDTASEI"/>
</dbReference>
<sequence length="383" mass="40149">MSIVIVGTGLAGYNTAKAFRKQDSDTPLTLVTADSGRSYSKPMLSTGLRKQQTPADLVQAGPQDMAAELDARVITDSRVVAIDRRGQCVQLASGDSIGYHRLVLATGADPIAPRLDGDAAGRVLQVNDLDQYEVFRDAVADASRVLIMGGGLIGCEFANDLAEAGYSVDLVFPEDAPLPRLLPERPARALQTALEGLGVRVHTGVTLDAVNGAGDGVVARLSDGRELGADVVLAAIGLRPRTALAEEAGLRVAQGISVDRHLATSDPAIHALGDCAEVDGYVLPYVAPLNNAARAVGATLAGDTTAVTYPVMPVMVKTSCCQVVAWPPPEGVAGAWQGDGDGRDLRGEFRDADGVLRGFYLTGSRIRERMAVTRDMPPLLGDQ</sequence>
<dbReference type="EMBL" id="FOEG01000005">
    <property type="protein sequence ID" value="SEO97362.1"/>
    <property type="molecule type" value="Genomic_DNA"/>
</dbReference>
<name>A0A1H8U267_9GAMM</name>
<keyword evidence="7" id="KW-0560">Oxidoreductase</keyword>
<dbReference type="Gene3D" id="3.50.50.60">
    <property type="entry name" value="FAD/NAD(P)-binding domain"/>
    <property type="match status" value="2"/>
</dbReference>
<evidence type="ECO:0000313" key="11">
    <source>
        <dbReference type="EMBL" id="SEO97362.1"/>
    </source>
</evidence>
<dbReference type="GO" id="GO:0016491">
    <property type="term" value="F:oxidoreductase activity"/>
    <property type="evidence" value="ECO:0007669"/>
    <property type="project" value="UniProtKB-KW"/>
</dbReference>
<dbReference type="Pfam" id="PF18113">
    <property type="entry name" value="Rbx_binding"/>
    <property type="match status" value="1"/>
</dbReference>
<keyword evidence="8" id="KW-0520">NAD</keyword>
<dbReference type="Pfam" id="PF07992">
    <property type="entry name" value="Pyr_redox_2"/>
    <property type="match status" value="1"/>
</dbReference>
<feature type="domain" description="FAD/NAD(P)-binding" evidence="9">
    <location>
        <begin position="2"/>
        <end position="279"/>
    </location>
</feature>
<dbReference type="PANTHER" id="PTHR43429">
    <property type="entry name" value="PYRIDINE NUCLEOTIDE-DISULFIDE OXIDOREDUCTASE DOMAIN-CONTAINING"/>
    <property type="match status" value="1"/>
</dbReference>